<feature type="region of interest" description="Disordered" evidence="1">
    <location>
        <begin position="14"/>
        <end position="76"/>
    </location>
</feature>
<proteinExistence type="predicted"/>
<organism evidence="2 3">
    <name type="scientific">Elysia crispata</name>
    <name type="common">lettuce slug</name>
    <dbReference type="NCBI Taxonomy" id="231223"/>
    <lineage>
        <taxon>Eukaryota</taxon>
        <taxon>Metazoa</taxon>
        <taxon>Spiralia</taxon>
        <taxon>Lophotrochozoa</taxon>
        <taxon>Mollusca</taxon>
        <taxon>Gastropoda</taxon>
        <taxon>Heterobranchia</taxon>
        <taxon>Euthyneura</taxon>
        <taxon>Panpulmonata</taxon>
        <taxon>Sacoglossa</taxon>
        <taxon>Placobranchoidea</taxon>
        <taxon>Plakobranchidae</taxon>
        <taxon>Elysia</taxon>
    </lineage>
</organism>
<gene>
    <name evidence="2" type="ORF">RRG08_038510</name>
</gene>
<dbReference type="Proteomes" id="UP001283361">
    <property type="component" value="Unassembled WGS sequence"/>
</dbReference>
<name>A0AAE1AID5_9GAST</name>
<dbReference type="AlphaFoldDB" id="A0AAE1AID5"/>
<dbReference type="EMBL" id="JAWDGP010001837">
    <property type="protein sequence ID" value="KAK3787806.1"/>
    <property type="molecule type" value="Genomic_DNA"/>
</dbReference>
<feature type="compositionally biased region" description="Polar residues" evidence="1">
    <location>
        <begin position="21"/>
        <end position="34"/>
    </location>
</feature>
<comment type="caution">
    <text evidence="2">The sequence shown here is derived from an EMBL/GenBank/DDBJ whole genome shotgun (WGS) entry which is preliminary data.</text>
</comment>
<reference evidence="2" key="1">
    <citation type="journal article" date="2023" name="G3 (Bethesda)">
        <title>A reference genome for the long-term kleptoplast-retaining sea slug Elysia crispata morphotype clarki.</title>
        <authorList>
            <person name="Eastman K.E."/>
            <person name="Pendleton A.L."/>
            <person name="Shaikh M.A."/>
            <person name="Suttiyut T."/>
            <person name="Ogas R."/>
            <person name="Tomko P."/>
            <person name="Gavelis G."/>
            <person name="Widhalm J.R."/>
            <person name="Wisecaver J.H."/>
        </authorList>
    </citation>
    <scope>NUCLEOTIDE SEQUENCE</scope>
    <source>
        <strain evidence="2">ECLA1</strain>
    </source>
</reference>
<sequence>MPSEQIFYMDNSFLDQGARPLTSQSSTRPGSSLEHNNHGQLRWGQRPKKENKQRNQLNDGKRKSQPDENAIRRETKTAVQAVIIVLR</sequence>
<accession>A0AAE1AID5</accession>
<protein>
    <submittedName>
        <fullName evidence="2">Uncharacterized protein</fullName>
    </submittedName>
</protein>
<evidence type="ECO:0000313" key="2">
    <source>
        <dbReference type="EMBL" id="KAK3787806.1"/>
    </source>
</evidence>
<feature type="compositionally biased region" description="Basic and acidic residues" evidence="1">
    <location>
        <begin position="47"/>
        <end position="76"/>
    </location>
</feature>
<evidence type="ECO:0000256" key="1">
    <source>
        <dbReference type="SAM" id="MobiDB-lite"/>
    </source>
</evidence>
<keyword evidence="3" id="KW-1185">Reference proteome</keyword>
<evidence type="ECO:0000313" key="3">
    <source>
        <dbReference type="Proteomes" id="UP001283361"/>
    </source>
</evidence>